<dbReference type="InterPro" id="IPR048279">
    <property type="entry name" value="MdtK-like"/>
</dbReference>
<keyword evidence="6" id="KW-0050">Antiport</keyword>
<gene>
    <name evidence="14" type="ORF">H9890_04010</name>
</gene>
<dbReference type="GO" id="GO:0005886">
    <property type="term" value="C:plasma membrane"/>
    <property type="evidence" value="ECO:0007669"/>
    <property type="project" value="UniProtKB-SubCell"/>
</dbReference>
<proteinExistence type="inferred from homology"/>
<evidence type="ECO:0000256" key="5">
    <source>
        <dbReference type="ARBA" id="ARBA00022448"/>
    </source>
</evidence>
<evidence type="ECO:0000256" key="13">
    <source>
        <dbReference type="SAM" id="Phobius"/>
    </source>
</evidence>
<comment type="similarity">
    <text evidence="3">Belongs to the multi antimicrobial extrusion (MATE) (TC 2.A.66.1) family.</text>
</comment>
<evidence type="ECO:0000256" key="4">
    <source>
        <dbReference type="ARBA" id="ARBA00020268"/>
    </source>
</evidence>
<keyword evidence="9 13" id="KW-1133">Transmembrane helix</keyword>
<comment type="caution">
    <text evidence="14">The sequence shown here is derived from an EMBL/GenBank/DDBJ whole genome shotgun (WGS) entry which is preliminary data.</text>
</comment>
<reference evidence="14" key="2">
    <citation type="submission" date="2021-04" db="EMBL/GenBank/DDBJ databases">
        <authorList>
            <person name="Gilroy R."/>
        </authorList>
    </citation>
    <scope>NUCLEOTIDE SEQUENCE</scope>
    <source>
        <strain evidence="14">ChiHcolR34-3080</strain>
    </source>
</reference>
<evidence type="ECO:0000256" key="3">
    <source>
        <dbReference type="ARBA" id="ARBA00010199"/>
    </source>
</evidence>
<dbReference type="CDD" id="cd13138">
    <property type="entry name" value="MATE_yoeA_like"/>
    <property type="match status" value="1"/>
</dbReference>
<keyword evidence="11 13" id="KW-0472">Membrane</keyword>
<feature type="transmembrane region" description="Helical" evidence="13">
    <location>
        <begin position="64"/>
        <end position="84"/>
    </location>
</feature>
<dbReference type="AlphaFoldDB" id="A0A9D1TWW4"/>
<name>A0A9D1TWW4_9FIRM</name>
<dbReference type="NCBIfam" id="TIGR00797">
    <property type="entry name" value="matE"/>
    <property type="match status" value="1"/>
</dbReference>
<evidence type="ECO:0000256" key="12">
    <source>
        <dbReference type="ARBA" id="ARBA00031636"/>
    </source>
</evidence>
<dbReference type="GO" id="GO:0015297">
    <property type="term" value="F:antiporter activity"/>
    <property type="evidence" value="ECO:0007669"/>
    <property type="project" value="UniProtKB-KW"/>
</dbReference>
<comment type="function">
    <text evidence="1">Multidrug efflux pump.</text>
</comment>
<comment type="subcellular location">
    <subcellularLocation>
        <location evidence="2">Cell membrane</location>
        <topology evidence="2">Multi-pass membrane protein</topology>
    </subcellularLocation>
</comment>
<keyword evidence="7" id="KW-1003">Cell membrane</keyword>
<feature type="transmembrane region" description="Helical" evidence="13">
    <location>
        <begin position="169"/>
        <end position="190"/>
    </location>
</feature>
<feature type="transmembrane region" description="Helical" evidence="13">
    <location>
        <begin position="320"/>
        <end position="340"/>
    </location>
</feature>
<dbReference type="InterPro" id="IPR002528">
    <property type="entry name" value="MATE_fam"/>
</dbReference>
<keyword evidence="8 13" id="KW-0812">Transmembrane</keyword>
<keyword evidence="5" id="KW-0813">Transport</keyword>
<feature type="transmembrane region" description="Helical" evidence="13">
    <location>
        <begin position="21"/>
        <end position="44"/>
    </location>
</feature>
<evidence type="ECO:0000256" key="7">
    <source>
        <dbReference type="ARBA" id="ARBA00022475"/>
    </source>
</evidence>
<sequence length="454" mass="48583">MRHSSEIDMCSGPLAGSLLRFSLPLMASSILQLLFNAADIIVLGQFASSSAMAAVGATSSLNSLMVNLFLGLSIGCSVVMARSYGAQDWRRVHDTVHTALLLAVCCGAVLIAAGLPLLPALLRRMDTPPDLLDQSVLYMRIVFLGMPAMMVYDFGAGILRAIGDTRRPLFFLSAAGITNACLNVFFVVALHLDVAGVALATSISQYLSAALVVRCLMQAGTRYQLHPRQLRISRPILLQIVRVGLPAGIQSVVFSVSNVLIQSSINTFGTLAVAGSTAAANIENFVYTAMNAIYQAALNFTSQNVGAGNKERIPLILRDCLLIVTVIGAVLGGLAVLFGRQLLSIYTSDLEVIPYGLDRLRVICLPYLLCGLMDVTCGVVRGMGAAVTPTLVSLTGACALRVVWIYTVFASAHSLFVLYLSYPVTWTVTCAAHLVCYAIFYRRLRLPGQATLHS</sequence>
<dbReference type="GO" id="GO:0006811">
    <property type="term" value="P:monoatomic ion transport"/>
    <property type="evidence" value="ECO:0007669"/>
    <property type="project" value="UniProtKB-KW"/>
</dbReference>
<dbReference type="GO" id="GO:0042910">
    <property type="term" value="F:xenobiotic transmembrane transporter activity"/>
    <property type="evidence" value="ECO:0007669"/>
    <property type="project" value="InterPro"/>
</dbReference>
<dbReference type="Proteomes" id="UP000823933">
    <property type="component" value="Unassembled WGS sequence"/>
</dbReference>
<evidence type="ECO:0000256" key="6">
    <source>
        <dbReference type="ARBA" id="ARBA00022449"/>
    </source>
</evidence>
<evidence type="ECO:0000256" key="8">
    <source>
        <dbReference type="ARBA" id="ARBA00022692"/>
    </source>
</evidence>
<evidence type="ECO:0000313" key="14">
    <source>
        <dbReference type="EMBL" id="HIW08554.1"/>
    </source>
</evidence>
<keyword evidence="10" id="KW-0406">Ion transport</keyword>
<dbReference type="InterPro" id="IPR050222">
    <property type="entry name" value="MATE_MdtK"/>
</dbReference>
<evidence type="ECO:0000256" key="2">
    <source>
        <dbReference type="ARBA" id="ARBA00004651"/>
    </source>
</evidence>
<organism evidence="14 15">
    <name type="scientific">Candidatus Faecalibacterium intestinigallinarum</name>
    <dbReference type="NCBI Taxonomy" id="2838581"/>
    <lineage>
        <taxon>Bacteria</taxon>
        <taxon>Bacillati</taxon>
        <taxon>Bacillota</taxon>
        <taxon>Clostridia</taxon>
        <taxon>Eubacteriales</taxon>
        <taxon>Oscillospiraceae</taxon>
        <taxon>Faecalibacterium</taxon>
    </lineage>
</organism>
<dbReference type="PIRSF" id="PIRSF006603">
    <property type="entry name" value="DinF"/>
    <property type="match status" value="1"/>
</dbReference>
<evidence type="ECO:0000256" key="10">
    <source>
        <dbReference type="ARBA" id="ARBA00023065"/>
    </source>
</evidence>
<dbReference type="PANTHER" id="PTHR43298:SF2">
    <property type="entry name" value="FMN_FAD EXPORTER YEEO-RELATED"/>
    <property type="match status" value="1"/>
</dbReference>
<reference evidence="14" key="1">
    <citation type="journal article" date="2021" name="PeerJ">
        <title>Extensive microbial diversity within the chicken gut microbiome revealed by metagenomics and culture.</title>
        <authorList>
            <person name="Gilroy R."/>
            <person name="Ravi A."/>
            <person name="Getino M."/>
            <person name="Pursley I."/>
            <person name="Horton D.L."/>
            <person name="Alikhan N.F."/>
            <person name="Baker D."/>
            <person name="Gharbi K."/>
            <person name="Hall N."/>
            <person name="Watson M."/>
            <person name="Adriaenssens E.M."/>
            <person name="Foster-Nyarko E."/>
            <person name="Jarju S."/>
            <person name="Secka A."/>
            <person name="Antonio M."/>
            <person name="Oren A."/>
            <person name="Chaudhuri R.R."/>
            <person name="La Ragione R."/>
            <person name="Hildebrand F."/>
            <person name="Pallen M.J."/>
        </authorList>
    </citation>
    <scope>NUCLEOTIDE SEQUENCE</scope>
    <source>
        <strain evidence="14">ChiHcolR34-3080</strain>
    </source>
</reference>
<dbReference type="EMBL" id="DXHQ01000046">
    <property type="protein sequence ID" value="HIW08554.1"/>
    <property type="molecule type" value="Genomic_DNA"/>
</dbReference>
<evidence type="ECO:0000256" key="1">
    <source>
        <dbReference type="ARBA" id="ARBA00003408"/>
    </source>
</evidence>
<evidence type="ECO:0000256" key="9">
    <source>
        <dbReference type="ARBA" id="ARBA00022989"/>
    </source>
</evidence>
<feature type="transmembrane region" description="Helical" evidence="13">
    <location>
        <begin position="391"/>
        <end position="410"/>
    </location>
</feature>
<dbReference type="PANTHER" id="PTHR43298">
    <property type="entry name" value="MULTIDRUG RESISTANCE PROTEIN NORM-RELATED"/>
    <property type="match status" value="1"/>
</dbReference>
<feature type="transmembrane region" description="Helical" evidence="13">
    <location>
        <begin position="137"/>
        <end position="162"/>
    </location>
</feature>
<protein>
    <recommendedName>
        <fullName evidence="4">Probable multidrug resistance protein NorM</fullName>
    </recommendedName>
    <alternativeName>
        <fullName evidence="12">Multidrug-efflux transporter</fullName>
    </alternativeName>
</protein>
<evidence type="ECO:0000256" key="11">
    <source>
        <dbReference type="ARBA" id="ARBA00023136"/>
    </source>
</evidence>
<evidence type="ECO:0000313" key="15">
    <source>
        <dbReference type="Proteomes" id="UP000823933"/>
    </source>
</evidence>
<feature type="transmembrane region" description="Helical" evidence="13">
    <location>
        <begin position="416"/>
        <end position="440"/>
    </location>
</feature>
<dbReference type="Pfam" id="PF01554">
    <property type="entry name" value="MatE"/>
    <property type="match status" value="2"/>
</dbReference>
<feature type="transmembrane region" description="Helical" evidence="13">
    <location>
        <begin position="196"/>
        <end position="217"/>
    </location>
</feature>
<feature type="transmembrane region" description="Helical" evidence="13">
    <location>
        <begin position="96"/>
        <end position="117"/>
    </location>
</feature>
<feature type="transmembrane region" description="Helical" evidence="13">
    <location>
        <begin position="360"/>
        <end position="379"/>
    </location>
</feature>
<accession>A0A9D1TWW4</accession>